<accession>A0ACC3SUV4</accession>
<proteinExistence type="predicted"/>
<dbReference type="Proteomes" id="UP001433508">
    <property type="component" value="Unassembled WGS sequence"/>
</dbReference>
<protein>
    <submittedName>
        <fullName evidence="1">Uncharacterized protein</fullName>
    </submittedName>
</protein>
<organism evidence="1 2">
    <name type="scientific">Lipomyces kononenkoae</name>
    <name type="common">Yeast</name>
    <dbReference type="NCBI Taxonomy" id="34357"/>
    <lineage>
        <taxon>Eukaryota</taxon>
        <taxon>Fungi</taxon>
        <taxon>Dikarya</taxon>
        <taxon>Ascomycota</taxon>
        <taxon>Saccharomycotina</taxon>
        <taxon>Lipomycetes</taxon>
        <taxon>Lipomycetales</taxon>
        <taxon>Lipomycetaceae</taxon>
        <taxon>Lipomyces</taxon>
    </lineage>
</organism>
<sequence length="473" mass="52958">MEPAMVASDPVATRFRFHTHFDRHQWSSSHSFFPYKDIFHEIPPPRLVGEHGNIPPCEVLNKHKFLGVPVAVFLLALAIFFSIRRLERRRDRLATCILDLVRQLIATAVARSLFIFAVKTSVDSEEYYSDPIVCRLSVVSLVFETLIGLPLLYLSHKFIYAVARRISLGRAKYVPNDEVARVGLQSGNYGNPVRIRLFIKQTLLLCSASTFTFSFVSFLMHSAKGLDSRLEIILLGWTWHMGPGAEKIMLKGVYPVFFWTIQYMIIDRMIRYRPQTARKSQGDLEAALDRYERDARRAGIEVGSIHERSSDAPVQLVENTMAHSHPDTSRDPAQVTHGGRLPLPRPQIEGQQYSATPTPPASSSVESSRNFIFPSTSTPASILATLLTPPMRPSSSTSSAAAQSSATPSNTVAQNPVHPVPPSYIPSSIPAHYDPLNAEPGTEDELPTYADSQRQALETGDRDRQRIMDLKRH</sequence>
<name>A0ACC3SUV4_LIPKO</name>
<comment type="caution">
    <text evidence="1">The sequence shown here is derived from an EMBL/GenBank/DDBJ whole genome shotgun (WGS) entry which is preliminary data.</text>
</comment>
<dbReference type="EMBL" id="MU971416">
    <property type="protein sequence ID" value="KAK9235428.1"/>
    <property type="molecule type" value="Genomic_DNA"/>
</dbReference>
<gene>
    <name evidence="1" type="ORF">V1525DRAFT_381593</name>
</gene>
<evidence type="ECO:0000313" key="1">
    <source>
        <dbReference type="EMBL" id="KAK9235428.1"/>
    </source>
</evidence>
<evidence type="ECO:0000313" key="2">
    <source>
        <dbReference type="Proteomes" id="UP001433508"/>
    </source>
</evidence>
<reference evidence="2" key="1">
    <citation type="journal article" date="2024" name="Front. Bioeng. Biotechnol.">
        <title>Genome-scale model development and genomic sequencing of the oleaginous clade Lipomyces.</title>
        <authorList>
            <person name="Czajka J.J."/>
            <person name="Han Y."/>
            <person name="Kim J."/>
            <person name="Mondo S.J."/>
            <person name="Hofstad B.A."/>
            <person name="Robles A."/>
            <person name="Haridas S."/>
            <person name="Riley R."/>
            <person name="LaButti K."/>
            <person name="Pangilinan J."/>
            <person name="Andreopoulos W."/>
            <person name="Lipzen A."/>
            <person name="Yan J."/>
            <person name="Wang M."/>
            <person name="Ng V."/>
            <person name="Grigoriev I.V."/>
            <person name="Spatafora J.W."/>
            <person name="Magnuson J.K."/>
            <person name="Baker S.E."/>
            <person name="Pomraning K.R."/>
        </authorList>
    </citation>
    <scope>NUCLEOTIDE SEQUENCE [LARGE SCALE GENOMIC DNA]</scope>
    <source>
        <strain evidence="2">CBS 7786</strain>
    </source>
</reference>
<keyword evidence="2" id="KW-1185">Reference proteome</keyword>